<evidence type="ECO:0000313" key="2">
    <source>
        <dbReference type="Proteomes" id="UP000230423"/>
    </source>
</evidence>
<dbReference type="EMBL" id="KZ353229">
    <property type="protein sequence ID" value="PIO61656.1"/>
    <property type="molecule type" value="Genomic_DNA"/>
</dbReference>
<name>A0A2G9TUG4_TELCI</name>
<reference evidence="1 2" key="1">
    <citation type="submission" date="2015-09" db="EMBL/GenBank/DDBJ databases">
        <title>Draft genome of the parasitic nematode Teladorsagia circumcincta isolate WARC Sus (inbred).</title>
        <authorList>
            <person name="Mitreva M."/>
        </authorList>
    </citation>
    <scope>NUCLEOTIDE SEQUENCE [LARGE SCALE GENOMIC DNA]</scope>
    <source>
        <strain evidence="1 2">S</strain>
    </source>
</reference>
<dbReference type="AlphaFoldDB" id="A0A2G9TUG4"/>
<accession>A0A2G9TUG4</accession>
<gene>
    <name evidence="1" type="ORF">TELCIR_16814</name>
</gene>
<sequence length="111" mass="13316">YVEYSATKDCEILEYGPKKVKDFLSSLNKKEEYLIKYDLDQNYADDEDLVERYRPLPNSESLERFLAVCYTPTRGTRRHICRKIIEKEDGSYDYTKISKKDFDDFYKDCVH</sequence>
<protein>
    <submittedName>
        <fullName evidence="1">Uncharacterized protein</fullName>
    </submittedName>
</protein>
<evidence type="ECO:0000313" key="1">
    <source>
        <dbReference type="EMBL" id="PIO61656.1"/>
    </source>
</evidence>
<keyword evidence="2" id="KW-1185">Reference proteome</keyword>
<organism evidence="1 2">
    <name type="scientific">Teladorsagia circumcincta</name>
    <name type="common">Brown stomach worm</name>
    <name type="synonym">Ostertagia circumcincta</name>
    <dbReference type="NCBI Taxonomy" id="45464"/>
    <lineage>
        <taxon>Eukaryota</taxon>
        <taxon>Metazoa</taxon>
        <taxon>Ecdysozoa</taxon>
        <taxon>Nematoda</taxon>
        <taxon>Chromadorea</taxon>
        <taxon>Rhabditida</taxon>
        <taxon>Rhabditina</taxon>
        <taxon>Rhabditomorpha</taxon>
        <taxon>Strongyloidea</taxon>
        <taxon>Trichostrongylidae</taxon>
        <taxon>Teladorsagia</taxon>
    </lineage>
</organism>
<proteinExistence type="predicted"/>
<feature type="non-terminal residue" evidence="1">
    <location>
        <position position="1"/>
    </location>
</feature>
<dbReference type="Proteomes" id="UP000230423">
    <property type="component" value="Unassembled WGS sequence"/>
</dbReference>